<dbReference type="PRINTS" id="PR00385">
    <property type="entry name" value="P450"/>
</dbReference>
<dbReference type="SUPFAM" id="SSF48264">
    <property type="entry name" value="Cytochrome P450"/>
    <property type="match status" value="3"/>
</dbReference>
<keyword evidence="9" id="KW-0503">Monooxygenase</keyword>
<sequence>MDVRGQDFEIIPFGGGRRICPGIPLAMRTLSIMLGSLLNSFDWKAEGDIAPEDLDVEEKFGVSLARLLIVGGLLLAWTLLQWVAINKRSNKKLPPGPIPLPLIGNLHNIIGDQPHKSLARLAQIYGPMMSLRMGQITTVVISSSAVAKQVLQKQDLAFSSRTIPDAIRAHNHHQFSVVFLPVASRWRSLRKILNSNLFSSNKLDATQHLRSQKMQDLIGYCRKCSQTGESVNIGQAAFETMINLLSNAIFSKDVVDPYANSGKEFKDVVWDVLEESGKPNFADYFPLLKRIDPQGIRRRIGKHFDKLLHQIIKGLVDERLEQRRKSPNGSRTDFLQVMLNTSEEDPQAIDRNHIQHLCLDLFVAGTDTTSSTLEWAMVEVMRKPYIMNKAKSELADVIGKCTIIEEADIGRLPYLQCIVKETLRMHPPVPFLIRKVDQDVEACGYFVPKDSQVLVHVWSIGHDPATWEDPLTFKPERFWDLKMDVRGHDFELIPFGAGRRICPGLNLAIAKLCTMLGSLLNSFDWKAEGNIAAQDLDVEEKFGITLARSLLSFAFVYSVVYIITAYNNESRKAIASSAKKTMDYVGGLLLAGTLVLCIGWFAISNKCNKKLPPGPYPLPLIGNLHNILGGQPHQSLDKLAQKYGPIISLRLGQKTTVVISSSTVAKEVLQKQDLAFSSRTIPDAIYALNHYQFSVVWLPVANRWRSLRKILNSYIFSGSRLDANQHLRSRKIQDLIAYCRGFSETGEAVNIGQAAFETSMNLLSNTIFSKDVVDPYANSGKEFKDVVSNIMEDAGKPNLADYFPVFKTIDPQGIRGRVGKHFGKLLQQIQGLIDERLEARRKSATTGSTDILDVLLTTSEENAQAIDRNHIERLCLDLFTAGTDTTSNTLEWAMVEVMRKPYIMKKAKAELAEVIGQGKAIEEADVARLPYLQCIVKETLRMHPPVPFLIRKVDQDVEACGYFVPKDSQVLVHVWSIGRDPAIWEDPLTFKPERFWSSKMDVRGQDFELIPFGAGRRICPGLPLATRTLSVMLGSLLNSFDWKAEGDIAPEDLDVEEKFGITLARLHPLRAVPIPL</sequence>
<keyword evidence="3 11" id="KW-0349">Heme</keyword>
<feature type="transmembrane region" description="Helical" evidence="12">
    <location>
        <begin position="584"/>
        <end position="603"/>
    </location>
</feature>
<dbReference type="GO" id="GO:0016020">
    <property type="term" value="C:membrane"/>
    <property type="evidence" value="ECO:0007669"/>
    <property type="project" value="UniProtKB-SubCell"/>
</dbReference>
<dbReference type="InterPro" id="IPR017972">
    <property type="entry name" value="Cyt_P450_CS"/>
</dbReference>
<evidence type="ECO:0000256" key="12">
    <source>
        <dbReference type="SAM" id="Phobius"/>
    </source>
</evidence>
<organism evidence="13 14">
    <name type="scientific">Solanum commersonii</name>
    <name type="common">Commerson's wild potato</name>
    <name type="synonym">Commerson's nightshade</name>
    <dbReference type="NCBI Taxonomy" id="4109"/>
    <lineage>
        <taxon>Eukaryota</taxon>
        <taxon>Viridiplantae</taxon>
        <taxon>Streptophyta</taxon>
        <taxon>Embryophyta</taxon>
        <taxon>Tracheophyta</taxon>
        <taxon>Spermatophyta</taxon>
        <taxon>Magnoliopsida</taxon>
        <taxon>eudicotyledons</taxon>
        <taxon>Gunneridae</taxon>
        <taxon>Pentapetalae</taxon>
        <taxon>asterids</taxon>
        <taxon>lamiids</taxon>
        <taxon>Solanales</taxon>
        <taxon>Solanaceae</taxon>
        <taxon>Solanoideae</taxon>
        <taxon>Solaneae</taxon>
        <taxon>Solanum</taxon>
    </lineage>
</organism>
<evidence type="ECO:0000256" key="4">
    <source>
        <dbReference type="ARBA" id="ARBA00022692"/>
    </source>
</evidence>
<evidence type="ECO:0000313" key="14">
    <source>
        <dbReference type="Proteomes" id="UP000824120"/>
    </source>
</evidence>
<gene>
    <name evidence="13" type="ORF">H5410_009236</name>
</gene>
<evidence type="ECO:0008006" key="15">
    <source>
        <dbReference type="Google" id="ProtNLM"/>
    </source>
</evidence>
<evidence type="ECO:0000256" key="10">
    <source>
        <dbReference type="ARBA" id="ARBA00023136"/>
    </source>
</evidence>
<dbReference type="AlphaFoldDB" id="A0A9J6AIY2"/>
<evidence type="ECO:0000256" key="9">
    <source>
        <dbReference type="ARBA" id="ARBA00023033"/>
    </source>
</evidence>
<dbReference type="PROSITE" id="PS00086">
    <property type="entry name" value="CYTOCHROME_P450"/>
    <property type="match status" value="3"/>
</dbReference>
<dbReference type="PANTHER" id="PTHR47950:SF4">
    <property type="entry name" value="GERANIOL 8-HYDROXYLASE-LIKE"/>
    <property type="match status" value="1"/>
</dbReference>
<evidence type="ECO:0000256" key="8">
    <source>
        <dbReference type="ARBA" id="ARBA00023004"/>
    </source>
</evidence>
<evidence type="ECO:0000256" key="1">
    <source>
        <dbReference type="ARBA" id="ARBA00004370"/>
    </source>
</evidence>
<name>A0A9J6AIY2_SOLCO</name>
<dbReference type="GO" id="GO:0020037">
    <property type="term" value="F:heme binding"/>
    <property type="evidence" value="ECO:0007669"/>
    <property type="project" value="InterPro"/>
</dbReference>
<dbReference type="Proteomes" id="UP000824120">
    <property type="component" value="Chromosome 2"/>
</dbReference>
<comment type="subcellular location">
    <subcellularLocation>
        <location evidence="1">Membrane</location>
    </subcellularLocation>
</comment>
<comment type="caution">
    <text evidence="13">The sequence shown here is derived from an EMBL/GenBank/DDBJ whole genome shotgun (WGS) entry which is preliminary data.</text>
</comment>
<dbReference type="CDD" id="cd11073">
    <property type="entry name" value="CYP76-like"/>
    <property type="match status" value="2"/>
</dbReference>
<feature type="binding site" description="axial binding residue" evidence="11">
    <location>
        <position position="1019"/>
    </location>
    <ligand>
        <name>heme</name>
        <dbReference type="ChEBI" id="CHEBI:30413"/>
    </ligand>
    <ligandPart>
        <name>Fe</name>
        <dbReference type="ChEBI" id="CHEBI:18248"/>
    </ligandPart>
</feature>
<evidence type="ECO:0000313" key="13">
    <source>
        <dbReference type="EMBL" id="KAG5624018.1"/>
    </source>
</evidence>
<dbReference type="InterPro" id="IPR001128">
    <property type="entry name" value="Cyt_P450"/>
</dbReference>
<dbReference type="EMBL" id="JACXVP010000002">
    <property type="protein sequence ID" value="KAG5624018.1"/>
    <property type="molecule type" value="Genomic_DNA"/>
</dbReference>
<keyword evidence="5 11" id="KW-0479">Metal-binding</keyword>
<keyword evidence="4 12" id="KW-0812">Transmembrane</keyword>
<dbReference type="GO" id="GO:0005506">
    <property type="term" value="F:iron ion binding"/>
    <property type="evidence" value="ECO:0007669"/>
    <property type="project" value="InterPro"/>
</dbReference>
<comment type="cofactor">
    <cofactor evidence="11">
        <name>heme</name>
        <dbReference type="ChEBI" id="CHEBI:30413"/>
    </cofactor>
</comment>
<reference evidence="13 14" key="1">
    <citation type="submission" date="2020-09" db="EMBL/GenBank/DDBJ databases">
        <title>De no assembly of potato wild relative species, Solanum commersonii.</title>
        <authorList>
            <person name="Cho K."/>
        </authorList>
    </citation>
    <scope>NUCLEOTIDE SEQUENCE [LARGE SCALE GENOMIC DNA]</scope>
    <source>
        <strain evidence="13">LZ3.2</strain>
        <tissue evidence="13">Leaf</tissue>
    </source>
</reference>
<dbReference type="GO" id="GO:0016705">
    <property type="term" value="F:oxidoreductase activity, acting on paired donors, with incorporation or reduction of molecular oxygen"/>
    <property type="evidence" value="ECO:0007669"/>
    <property type="project" value="InterPro"/>
</dbReference>
<dbReference type="PANTHER" id="PTHR47950">
    <property type="entry name" value="CYTOCHROME P450, FAMILY 76, SUBFAMILY C, POLYPEPTIDE 5-RELATED"/>
    <property type="match status" value="1"/>
</dbReference>
<evidence type="ECO:0000256" key="7">
    <source>
        <dbReference type="ARBA" id="ARBA00023002"/>
    </source>
</evidence>
<dbReference type="FunFam" id="1.10.630.10:FF:000007">
    <property type="entry name" value="Cytochrome P450 76C4"/>
    <property type="match status" value="2"/>
</dbReference>
<keyword evidence="10 12" id="KW-0472">Membrane</keyword>
<evidence type="ECO:0000256" key="5">
    <source>
        <dbReference type="ARBA" id="ARBA00022723"/>
    </source>
</evidence>
<dbReference type="GO" id="GO:0004497">
    <property type="term" value="F:monooxygenase activity"/>
    <property type="evidence" value="ECO:0007669"/>
    <property type="project" value="UniProtKB-KW"/>
</dbReference>
<evidence type="ECO:0000256" key="3">
    <source>
        <dbReference type="ARBA" id="ARBA00022617"/>
    </source>
</evidence>
<keyword evidence="7" id="KW-0560">Oxidoreductase</keyword>
<proteinExistence type="inferred from homology"/>
<evidence type="ECO:0000256" key="6">
    <source>
        <dbReference type="ARBA" id="ARBA00022989"/>
    </source>
</evidence>
<keyword evidence="14" id="KW-1185">Reference proteome</keyword>
<dbReference type="Gene3D" id="1.10.630.10">
    <property type="entry name" value="Cytochrome P450"/>
    <property type="match status" value="3"/>
</dbReference>
<dbReference type="InterPro" id="IPR036396">
    <property type="entry name" value="Cyt_P450_sf"/>
</dbReference>
<dbReference type="PRINTS" id="PR00463">
    <property type="entry name" value="EP450I"/>
</dbReference>
<keyword evidence="6 12" id="KW-1133">Transmembrane helix</keyword>
<accession>A0A9J6AIY2</accession>
<dbReference type="Pfam" id="PF00067">
    <property type="entry name" value="p450"/>
    <property type="match status" value="3"/>
</dbReference>
<comment type="similarity">
    <text evidence="2">Belongs to the cytochrome P450 family.</text>
</comment>
<dbReference type="InterPro" id="IPR002401">
    <property type="entry name" value="Cyt_P450_E_grp-I"/>
</dbReference>
<keyword evidence="8 11" id="KW-0408">Iron</keyword>
<feature type="transmembrane region" description="Helical" evidence="12">
    <location>
        <begin position="543"/>
        <end position="563"/>
    </location>
</feature>
<protein>
    <recommendedName>
        <fullName evidence="15">Geraniol 10-hydroxylase</fullName>
    </recommendedName>
</protein>
<dbReference type="OrthoDB" id="2789670at2759"/>
<feature type="transmembrane region" description="Helical" evidence="12">
    <location>
        <begin position="64"/>
        <end position="85"/>
    </location>
</feature>
<evidence type="ECO:0000256" key="11">
    <source>
        <dbReference type="PIRSR" id="PIRSR602401-1"/>
    </source>
</evidence>
<evidence type="ECO:0000256" key="2">
    <source>
        <dbReference type="ARBA" id="ARBA00010617"/>
    </source>
</evidence>